<dbReference type="AlphaFoldDB" id="A0A8J7FDV2"/>
<dbReference type="SMART" id="SM00062">
    <property type="entry name" value="PBPb"/>
    <property type="match status" value="1"/>
</dbReference>
<reference evidence="6" key="1">
    <citation type="submission" date="2020-10" db="EMBL/GenBank/DDBJ databases">
        <title>Bacterium isolated from coastal waters sediment.</title>
        <authorList>
            <person name="Chen R.-J."/>
            <person name="Lu D.-C."/>
            <person name="Zhu K.-L."/>
            <person name="Du Z.-J."/>
        </authorList>
    </citation>
    <scope>NUCLEOTIDE SEQUENCE</scope>
    <source>
        <strain evidence="6">N1Y112</strain>
    </source>
</reference>
<evidence type="ECO:0000256" key="3">
    <source>
        <dbReference type="ARBA" id="ARBA00022729"/>
    </source>
</evidence>
<sequence>MMRKVAFASVAASMFFATSAYAASTLETVKERDHILCGVTSGVPGFSVPDDKGEWKGLDVDLCRAVSAAVLGDNTKVKYIPLTAKERFTALASGEIDVLSRVTTWTLSRDSQLGINFAGVNYYDGQGFMVKKDLGLKSVKELDGATVCVQSGTTTELNMADYFRSHGLSHTPVVFDTNEQASASFDSGRCDAFTTDLSQAYGLRTRMKDPSSVVALPEVISKEPLGPVVRQGDDQWFNIVKWSLNAMLNAEELGVNSGNVDEMKSSTNPNIQRLLGGSAGLAKGLGISEDWGYQIVKQVGNYGEAFDRNVGKDSPLNIDRGINKLWNQGGLQYAPPIR</sequence>
<comment type="caution">
    <text evidence="6">The sequence shown here is derived from an EMBL/GenBank/DDBJ whole genome shotgun (WGS) entry which is preliminary data.</text>
</comment>
<feature type="signal peptide" evidence="4">
    <location>
        <begin position="1"/>
        <end position="22"/>
    </location>
</feature>
<keyword evidence="2" id="KW-0813">Transport</keyword>
<dbReference type="EMBL" id="JADEYS010000010">
    <property type="protein sequence ID" value="MBE9397884.1"/>
    <property type="molecule type" value="Genomic_DNA"/>
</dbReference>
<gene>
    <name evidence="6" type="ORF">IOQ59_11505</name>
</gene>
<dbReference type="CDD" id="cd13692">
    <property type="entry name" value="PBP2_BztA"/>
    <property type="match status" value="1"/>
</dbReference>
<dbReference type="Gene3D" id="3.40.190.10">
    <property type="entry name" value="Periplasmic binding protein-like II"/>
    <property type="match status" value="2"/>
</dbReference>
<dbReference type="InterPro" id="IPR051455">
    <property type="entry name" value="Bact_solute-bind_prot3"/>
</dbReference>
<name>A0A8J7FDV2_9GAMM</name>
<organism evidence="6 7">
    <name type="scientific">Pontibacterium sinense</name>
    <dbReference type="NCBI Taxonomy" id="2781979"/>
    <lineage>
        <taxon>Bacteria</taxon>
        <taxon>Pseudomonadati</taxon>
        <taxon>Pseudomonadota</taxon>
        <taxon>Gammaproteobacteria</taxon>
        <taxon>Oceanospirillales</taxon>
        <taxon>Oceanospirillaceae</taxon>
        <taxon>Pontibacterium</taxon>
    </lineage>
</organism>
<protein>
    <submittedName>
        <fullName evidence="6">Amino acid ABC transporter substrate-binding protein</fullName>
    </submittedName>
</protein>
<feature type="chain" id="PRO_5035245421" evidence="4">
    <location>
        <begin position="23"/>
        <end position="338"/>
    </location>
</feature>
<keyword evidence="3 4" id="KW-0732">Signal</keyword>
<proteinExistence type="inferred from homology"/>
<dbReference type="Pfam" id="PF00497">
    <property type="entry name" value="SBP_bac_3"/>
    <property type="match status" value="1"/>
</dbReference>
<evidence type="ECO:0000313" key="6">
    <source>
        <dbReference type="EMBL" id="MBE9397884.1"/>
    </source>
</evidence>
<dbReference type="InterPro" id="IPR001638">
    <property type="entry name" value="Solute-binding_3/MltF_N"/>
</dbReference>
<dbReference type="PANTHER" id="PTHR30085">
    <property type="entry name" value="AMINO ACID ABC TRANSPORTER PERMEASE"/>
    <property type="match status" value="1"/>
</dbReference>
<feature type="domain" description="Solute-binding protein family 3/N-terminal" evidence="5">
    <location>
        <begin position="34"/>
        <end position="256"/>
    </location>
</feature>
<comment type="similarity">
    <text evidence="1">Belongs to the bacterial solute-binding protein 3 family.</text>
</comment>
<dbReference type="GO" id="GO:0006865">
    <property type="term" value="P:amino acid transport"/>
    <property type="evidence" value="ECO:0007669"/>
    <property type="project" value="TreeGrafter"/>
</dbReference>
<evidence type="ECO:0000256" key="1">
    <source>
        <dbReference type="ARBA" id="ARBA00010333"/>
    </source>
</evidence>
<keyword evidence="7" id="KW-1185">Reference proteome</keyword>
<evidence type="ECO:0000313" key="7">
    <source>
        <dbReference type="Proteomes" id="UP000640333"/>
    </source>
</evidence>
<evidence type="ECO:0000256" key="4">
    <source>
        <dbReference type="SAM" id="SignalP"/>
    </source>
</evidence>
<accession>A0A8J7FDV2</accession>
<dbReference type="Proteomes" id="UP000640333">
    <property type="component" value="Unassembled WGS sequence"/>
</dbReference>
<evidence type="ECO:0000256" key="2">
    <source>
        <dbReference type="ARBA" id="ARBA00022448"/>
    </source>
</evidence>
<dbReference type="SUPFAM" id="SSF53850">
    <property type="entry name" value="Periplasmic binding protein-like II"/>
    <property type="match status" value="1"/>
</dbReference>
<evidence type="ECO:0000259" key="5">
    <source>
        <dbReference type="SMART" id="SM00062"/>
    </source>
</evidence>
<dbReference type="PANTHER" id="PTHR30085:SF7">
    <property type="entry name" value="AMINO-ACID ABC TRANSPORTER-BINDING PROTEIN YHDW-RELATED"/>
    <property type="match status" value="1"/>
</dbReference>